<evidence type="ECO:0000256" key="6">
    <source>
        <dbReference type="ARBA" id="ARBA00022692"/>
    </source>
</evidence>
<evidence type="ECO:0000256" key="1">
    <source>
        <dbReference type="ARBA" id="ARBA00004477"/>
    </source>
</evidence>
<comment type="pathway">
    <text evidence="2 10">Protein modification; protein glycosylation.</text>
</comment>
<keyword evidence="6 10" id="KW-0812">Transmembrane</keyword>
<sequence length="296" mass="34130">MKKAVDDSKFYSIVVFLFALLVRWLTSLGPFSGKGKSPMYGDYEAQRHWMEITYNLPIKSWYYNTTDNDLLYWGLDYPPLTAYHSLIMGFIANKINPEFVALHKSRGIESPTHKLFMRYTVIIGDLLIYIPAVFIYFLGNKSIQSKGKISCCLLALLYPGLTLIDHGHFQFLQLLKVSFVTLIAFLLCWLPFLRDFQDALQVLHRLFPFARGIFEDKVANFWCSLSIVIKFRSLMTQDTQILMCLVTTIILLLPSGLHLLLKPTMRNFKLALVNSSLIFFLFSFQVHEKSILIAAL</sequence>
<keyword evidence="5 10" id="KW-0808">Transferase</keyword>
<dbReference type="GO" id="GO:0042281">
    <property type="term" value="F:dolichyl pyrophosphate Man9GlcNAc2 alpha-1,3-glucosyltransferase activity"/>
    <property type="evidence" value="ECO:0007669"/>
    <property type="project" value="TreeGrafter"/>
</dbReference>
<evidence type="ECO:0000256" key="3">
    <source>
        <dbReference type="ARBA" id="ARBA00008715"/>
    </source>
</evidence>
<evidence type="ECO:0000256" key="8">
    <source>
        <dbReference type="ARBA" id="ARBA00022989"/>
    </source>
</evidence>
<evidence type="ECO:0000256" key="5">
    <source>
        <dbReference type="ARBA" id="ARBA00022679"/>
    </source>
</evidence>
<feature type="transmembrane region" description="Helical" evidence="10">
    <location>
        <begin position="77"/>
        <end position="95"/>
    </location>
</feature>
<feature type="transmembrane region" description="Helical" evidence="10">
    <location>
        <begin position="240"/>
        <end position="261"/>
    </location>
</feature>
<dbReference type="GO" id="GO:0005789">
    <property type="term" value="C:endoplasmic reticulum membrane"/>
    <property type="evidence" value="ECO:0007669"/>
    <property type="project" value="UniProtKB-SubCell"/>
</dbReference>
<name>A0A7I8W5Q6_9ANNE</name>
<evidence type="ECO:0000256" key="4">
    <source>
        <dbReference type="ARBA" id="ARBA00022676"/>
    </source>
</evidence>
<gene>
    <name evidence="11" type="ORF">DGYR_LOCUS11508</name>
</gene>
<evidence type="ECO:0000313" key="11">
    <source>
        <dbReference type="EMBL" id="CAD5123876.1"/>
    </source>
</evidence>
<protein>
    <recommendedName>
        <fullName evidence="10">Alpha-1,3-glucosyltransferase</fullName>
        <ecNumber evidence="10">2.4.1.-</ecNumber>
    </recommendedName>
</protein>
<comment type="caution">
    <text evidence="10">Lacks conserved residue(s) required for the propagation of feature annotation.</text>
</comment>
<proteinExistence type="inferred from homology"/>
<organism evidence="11 12">
    <name type="scientific">Dimorphilus gyrociliatus</name>
    <dbReference type="NCBI Taxonomy" id="2664684"/>
    <lineage>
        <taxon>Eukaryota</taxon>
        <taxon>Metazoa</taxon>
        <taxon>Spiralia</taxon>
        <taxon>Lophotrochozoa</taxon>
        <taxon>Annelida</taxon>
        <taxon>Polychaeta</taxon>
        <taxon>Polychaeta incertae sedis</taxon>
        <taxon>Dinophilidae</taxon>
        <taxon>Dimorphilus</taxon>
    </lineage>
</organism>
<dbReference type="Pfam" id="PF03155">
    <property type="entry name" value="Alg6_Alg8"/>
    <property type="match status" value="2"/>
</dbReference>
<evidence type="ECO:0000256" key="7">
    <source>
        <dbReference type="ARBA" id="ARBA00022824"/>
    </source>
</evidence>
<accession>A0A7I8W5Q6</accession>
<dbReference type="UniPathway" id="UPA00378"/>
<feature type="transmembrane region" description="Helical" evidence="10">
    <location>
        <begin position="116"/>
        <end position="139"/>
    </location>
</feature>
<evidence type="ECO:0000256" key="9">
    <source>
        <dbReference type="ARBA" id="ARBA00023136"/>
    </source>
</evidence>
<dbReference type="EC" id="2.4.1.-" evidence="10"/>
<dbReference type="PANTHER" id="PTHR12413">
    <property type="entry name" value="DOLICHYL GLYCOSYLTRANSFERASE"/>
    <property type="match status" value="1"/>
</dbReference>
<dbReference type="InterPro" id="IPR004856">
    <property type="entry name" value="Glyco_trans_ALG6/ALG8"/>
</dbReference>
<feature type="transmembrane region" description="Helical" evidence="10">
    <location>
        <begin position="268"/>
        <end position="286"/>
    </location>
</feature>
<dbReference type="Proteomes" id="UP000549394">
    <property type="component" value="Unassembled WGS sequence"/>
</dbReference>
<keyword evidence="12" id="KW-1185">Reference proteome</keyword>
<feature type="transmembrane region" description="Helical" evidence="10">
    <location>
        <begin position="12"/>
        <end position="31"/>
    </location>
</feature>
<comment type="similarity">
    <text evidence="3 10">Belongs to the ALG6/ALG8 glucosyltransferase family.</text>
</comment>
<dbReference type="OrthoDB" id="4983at2759"/>
<keyword evidence="8 10" id="KW-1133">Transmembrane helix</keyword>
<comment type="caution">
    <text evidence="11">The sequence shown here is derived from an EMBL/GenBank/DDBJ whole genome shotgun (WGS) entry which is preliminary data.</text>
</comment>
<evidence type="ECO:0000313" key="12">
    <source>
        <dbReference type="Proteomes" id="UP000549394"/>
    </source>
</evidence>
<keyword evidence="7 10" id="KW-0256">Endoplasmic reticulum</keyword>
<evidence type="ECO:0000256" key="10">
    <source>
        <dbReference type="RuleBase" id="RU363110"/>
    </source>
</evidence>
<evidence type="ECO:0000256" key="2">
    <source>
        <dbReference type="ARBA" id="ARBA00004922"/>
    </source>
</evidence>
<reference evidence="11 12" key="1">
    <citation type="submission" date="2020-08" db="EMBL/GenBank/DDBJ databases">
        <authorList>
            <person name="Hejnol A."/>
        </authorList>
    </citation>
    <scope>NUCLEOTIDE SEQUENCE [LARGE SCALE GENOMIC DNA]</scope>
</reference>
<dbReference type="EMBL" id="CAJFCJ010000019">
    <property type="protein sequence ID" value="CAD5123876.1"/>
    <property type="molecule type" value="Genomic_DNA"/>
</dbReference>
<comment type="subcellular location">
    <subcellularLocation>
        <location evidence="1 10">Endoplasmic reticulum membrane</location>
        <topology evidence="1 10">Multi-pass membrane protein</topology>
    </subcellularLocation>
</comment>
<keyword evidence="9 10" id="KW-0472">Membrane</keyword>
<dbReference type="PANTHER" id="PTHR12413:SF1">
    <property type="entry name" value="DOLICHYL PYROPHOSPHATE MAN9GLCNAC2 ALPHA-1,3-GLUCOSYLTRANSFERASE"/>
    <property type="match status" value="1"/>
</dbReference>
<dbReference type="AlphaFoldDB" id="A0A7I8W5Q6"/>
<keyword evidence="4 10" id="KW-0328">Glycosyltransferase</keyword>
<feature type="transmembrane region" description="Helical" evidence="10">
    <location>
        <begin position="171"/>
        <end position="192"/>
    </location>
</feature>